<dbReference type="AlphaFoldDB" id="A0AAE0LJD6"/>
<name>A0AAE0LJD6_9CHLO</name>
<dbReference type="EMBL" id="LGRX02001077">
    <property type="protein sequence ID" value="KAK3286939.1"/>
    <property type="molecule type" value="Genomic_DNA"/>
</dbReference>
<proteinExistence type="predicted"/>
<comment type="caution">
    <text evidence="1">The sequence shown here is derived from an EMBL/GenBank/DDBJ whole genome shotgun (WGS) entry which is preliminary data.</text>
</comment>
<gene>
    <name evidence="1" type="ORF">CYMTET_5531</name>
</gene>
<dbReference type="Proteomes" id="UP001190700">
    <property type="component" value="Unassembled WGS sequence"/>
</dbReference>
<keyword evidence="2" id="KW-1185">Reference proteome</keyword>
<sequence>MPNDLRPVPLMSVLTNLITHIYVSWEQQQAELGGAVGSKVSGAAYSGMDSKIVEVLGQLTTRLEKLEAAIKFQRLGVSPQPPKNRGRWAALRPTAWCMPTDGEGAAEDMHTLALYHKFQVAADDGAEAFAVAAAEYGAPAVLTGDDSDGIDVSAYGFSVPGSSGVLTELEGLASQVKVMEEKVGFHLAHASLVEDDLPERCGPASALSASGAMASGMLRQVVPHMGGAPVGGAPACSIACITVQTEEFPGGIELVPLRHPVPTVAVGPPISAVTCSLEPAEASFVEAENHSEHLSIDEFLAGSAEEE</sequence>
<evidence type="ECO:0000313" key="1">
    <source>
        <dbReference type="EMBL" id="KAK3286939.1"/>
    </source>
</evidence>
<reference evidence="1 2" key="1">
    <citation type="journal article" date="2015" name="Genome Biol. Evol.">
        <title>Comparative Genomics of a Bacterivorous Green Alga Reveals Evolutionary Causalities and Consequences of Phago-Mixotrophic Mode of Nutrition.</title>
        <authorList>
            <person name="Burns J.A."/>
            <person name="Paasch A."/>
            <person name="Narechania A."/>
            <person name="Kim E."/>
        </authorList>
    </citation>
    <scope>NUCLEOTIDE SEQUENCE [LARGE SCALE GENOMIC DNA]</scope>
    <source>
        <strain evidence="1 2">PLY_AMNH</strain>
    </source>
</reference>
<accession>A0AAE0LJD6</accession>
<protein>
    <submittedName>
        <fullName evidence="1">Uncharacterized protein</fullName>
    </submittedName>
</protein>
<organism evidence="1 2">
    <name type="scientific">Cymbomonas tetramitiformis</name>
    <dbReference type="NCBI Taxonomy" id="36881"/>
    <lineage>
        <taxon>Eukaryota</taxon>
        <taxon>Viridiplantae</taxon>
        <taxon>Chlorophyta</taxon>
        <taxon>Pyramimonadophyceae</taxon>
        <taxon>Pyramimonadales</taxon>
        <taxon>Pyramimonadaceae</taxon>
        <taxon>Cymbomonas</taxon>
    </lineage>
</organism>
<evidence type="ECO:0000313" key="2">
    <source>
        <dbReference type="Proteomes" id="UP001190700"/>
    </source>
</evidence>